<dbReference type="Proteomes" id="UP000663879">
    <property type="component" value="Unassembled WGS sequence"/>
</dbReference>
<keyword evidence="2" id="KW-1185">Reference proteome</keyword>
<comment type="caution">
    <text evidence="1">The sequence shown here is derived from an EMBL/GenBank/DDBJ whole genome shotgun (WGS) entry which is preliminary data.</text>
</comment>
<evidence type="ECO:0000313" key="1">
    <source>
        <dbReference type="EMBL" id="CAF0942853.1"/>
    </source>
</evidence>
<dbReference type="AlphaFoldDB" id="A0A814CIA1"/>
<proteinExistence type="predicted"/>
<accession>A0A814CIA1</accession>
<reference evidence="1" key="1">
    <citation type="submission" date="2021-02" db="EMBL/GenBank/DDBJ databases">
        <authorList>
            <person name="Nowell W R."/>
        </authorList>
    </citation>
    <scope>NUCLEOTIDE SEQUENCE</scope>
    <source>
        <strain evidence="1">Ploen Becks lab</strain>
    </source>
</reference>
<gene>
    <name evidence="1" type="ORF">OXX778_LOCUS13519</name>
</gene>
<dbReference type="EMBL" id="CAJNOC010002612">
    <property type="protein sequence ID" value="CAF0942853.1"/>
    <property type="molecule type" value="Genomic_DNA"/>
</dbReference>
<organism evidence="1 2">
    <name type="scientific">Brachionus calyciflorus</name>
    <dbReference type="NCBI Taxonomy" id="104777"/>
    <lineage>
        <taxon>Eukaryota</taxon>
        <taxon>Metazoa</taxon>
        <taxon>Spiralia</taxon>
        <taxon>Gnathifera</taxon>
        <taxon>Rotifera</taxon>
        <taxon>Eurotatoria</taxon>
        <taxon>Monogononta</taxon>
        <taxon>Pseudotrocha</taxon>
        <taxon>Ploima</taxon>
        <taxon>Brachionidae</taxon>
        <taxon>Brachionus</taxon>
    </lineage>
</organism>
<name>A0A814CIA1_9BILA</name>
<evidence type="ECO:0000313" key="2">
    <source>
        <dbReference type="Proteomes" id="UP000663879"/>
    </source>
</evidence>
<sequence length="222" mass="25665">MPRIKKKTEENLVTYSVLDREISNSDFLGDPDLHRDHLPQPYRRIDKILQDLLENVWNILEKNDNERKIEQSKPRAQKYSVYSVLEGLDDFNCMCNSTDDFNDFIFIGSNGFIHCVDVTTMSIIAKVDLGKNVSDTSTNIINIYTAQIKQSAHLIVSISDTGFVFFHVFMVDNFYPVQPLINDSDAERKYIYRKCEISKNAELLAFFVEGFSLIVLDIQLDF</sequence>
<protein>
    <submittedName>
        <fullName evidence="1">Uncharacterized protein</fullName>
    </submittedName>
</protein>
<dbReference type="OrthoDB" id="547231at2759"/>